<evidence type="ECO:0000313" key="2">
    <source>
        <dbReference type="Proteomes" id="UP000789920"/>
    </source>
</evidence>
<evidence type="ECO:0000313" key="1">
    <source>
        <dbReference type="EMBL" id="CAG8490280.1"/>
    </source>
</evidence>
<comment type="caution">
    <text evidence="1">The sequence shown here is derived from an EMBL/GenBank/DDBJ whole genome shotgun (WGS) entry which is preliminary data.</text>
</comment>
<dbReference type="Proteomes" id="UP000789920">
    <property type="component" value="Unassembled WGS sequence"/>
</dbReference>
<feature type="non-terminal residue" evidence="1">
    <location>
        <position position="41"/>
    </location>
</feature>
<name>A0ACA9KSH8_9GLOM</name>
<sequence length="41" mass="4587">MKQRISQSSISQNLTSLHLVNQVEGLVEKDNTSNEDSQSLQ</sequence>
<proteinExistence type="predicted"/>
<dbReference type="EMBL" id="CAJVQC010001224">
    <property type="protein sequence ID" value="CAG8490280.1"/>
    <property type="molecule type" value="Genomic_DNA"/>
</dbReference>
<accession>A0ACA9KSH8</accession>
<protein>
    <submittedName>
        <fullName evidence="1">24261_t:CDS:1</fullName>
    </submittedName>
</protein>
<gene>
    <name evidence="1" type="ORF">RPERSI_LOCUS1360</name>
</gene>
<organism evidence="1 2">
    <name type="scientific">Racocetra persica</name>
    <dbReference type="NCBI Taxonomy" id="160502"/>
    <lineage>
        <taxon>Eukaryota</taxon>
        <taxon>Fungi</taxon>
        <taxon>Fungi incertae sedis</taxon>
        <taxon>Mucoromycota</taxon>
        <taxon>Glomeromycotina</taxon>
        <taxon>Glomeromycetes</taxon>
        <taxon>Diversisporales</taxon>
        <taxon>Gigasporaceae</taxon>
        <taxon>Racocetra</taxon>
    </lineage>
</organism>
<keyword evidence="2" id="KW-1185">Reference proteome</keyword>
<reference evidence="1" key="1">
    <citation type="submission" date="2021-06" db="EMBL/GenBank/DDBJ databases">
        <authorList>
            <person name="Kallberg Y."/>
            <person name="Tangrot J."/>
            <person name="Rosling A."/>
        </authorList>
    </citation>
    <scope>NUCLEOTIDE SEQUENCE</scope>
    <source>
        <strain evidence="1">MA461A</strain>
    </source>
</reference>